<protein>
    <submittedName>
        <fullName evidence="1">Uncharacterized protein</fullName>
    </submittedName>
</protein>
<dbReference type="Proteomes" id="UP000193689">
    <property type="component" value="Unassembled WGS sequence"/>
</dbReference>
<evidence type="ECO:0000313" key="1">
    <source>
        <dbReference type="EMBL" id="ORY70107.1"/>
    </source>
</evidence>
<dbReference type="AlphaFoldDB" id="A0A1Y2EFC7"/>
<reference evidence="1 2" key="1">
    <citation type="submission" date="2016-07" db="EMBL/GenBank/DDBJ databases">
        <title>Pervasive Adenine N6-methylation of Active Genes in Fungi.</title>
        <authorList>
            <consortium name="DOE Joint Genome Institute"/>
            <person name="Mondo S.J."/>
            <person name="Dannebaum R.O."/>
            <person name="Kuo R.C."/>
            <person name="Labutti K."/>
            <person name="Haridas S."/>
            <person name="Kuo A."/>
            <person name="Salamov A."/>
            <person name="Ahrendt S.R."/>
            <person name="Lipzen A."/>
            <person name="Sullivan W."/>
            <person name="Andreopoulos W.B."/>
            <person name="Clum A."/>
            <person name="Lindquist E."/>
            <person name="Daum C."/>
            <person name="Ramamoorthy G.K."/>
            <person name="Gryganskyi A."/>
            <person name="Culley D."/>
            <person name="Magnuson J.K."/>
            <person name="James T.Y."/>
            <person name="O'Malley M.A."/>
            <person name="Stajich J.E."/>
            <person name="Spatafora J.W."/>
            <person name="Visel A."/>
            <person name="Grigoriev I.V."/>
        </authorList>
    </citation>
    <scope>NUCLEOTIDE SEQUENCE [LARGE SCALE GENOMIC DNA]</scope>
    <source>
        <strain evidence="1 2">CBS 129021</strain>
    </source>
</reference>
<evidence type="ECO:0000313" key="2">
    <source>
        <dbReference type="Proteomes" id="UP000193689"/>
    </source>
</evidence>
<comment type="caution">
    <text evidence="1">The sequence shown here is derived from an EMBL/GenBank/DDBJ whole genome shotgun (WGS) entry which is preliminary data.</text>
</comment>
<name>A0A1Y2EFC7_9PEZI</name>
<dbReference type="GeneID" id="63779074"/>
<accession>A0A1Y2EFC7</accession>
<dbReference type="InParanoid" id="A0A1Y2EFC7"/>
<dbReference type="EMBL" id="MCFJ01000002">
    <property type="protein sequence ID" value="ORY70107.1"/>
    <property type="molecule type" value="Genomic_DNA"/>
</dbReference>
<proteinExistence type="predicted"/>
<keyword evidence="2" id="KW-1185">Reference proteome</keyword>
<gene>
    <name evidence="1" type="ORF">BCR38DRAFT_471485</name>
</gene>
<organism evidence="1 2">
    <name type="scientific">Pseudomassariella vexata</name>
    <dbReference type="NCBI Taxonomy" id="1141098"/>
    <lineage>
        <taxon>Eukaryota</taxon>
        <taxon>Fungi</taxon>
        <taxon>Dikarya</taxon>
        <taxon>Ascomycota</taxon>
        <taxon>Pezizomycotina</taxon>
        <taxon>Sordariomycetes</taxon>
        <taxon>Xylariomycetidae</taxon>
        <taxon>Amphisphaeriales</taxon>
        <taxon>Pseudomassariaceae</taxon>
        <taxon>Pseudomassariella</taxon>
    </lineage>
</organism>
<dbReference type="RefSeq" id="XP_040720057.1">
    <property type="nucleotide sequence ID" value="XM_040862862.1"/>
</dbReference>
<sequence>MCGGDIYLTTSYSTPALPARVALYGHLTCNADLAVLPNVSTHPFLGDHLSIDIEHGPSLYGYGTDNTLGPNPNAISGLLTRMPINSMGPKRPIFDSPRIETGKPVRFGFPMAVPRTQDSVPDDERLTALGERGSDGWWKIQRQRPQTPPHYWRYPQSAMILYTAPQ</sequence>